<dbReference type="PROSITE" id="PS50222">
    <property type="entry name" value="EF_HAND_2"/>
    <property type="match status" value="2"/>
</dbReference>
<dbReference type="InterPro" id="IPR011992">
    <property type="entry name" value="EF-hand-dom_pair"/>
</dbReference>
<evidence type="ECO:0000256" key="2">
    <source>
        <dbReference type="ARBA" id="ARBA00022837"/>
    </source>
</evidence>
<evidence type="ECO:0000256" key="1">
    <source>
        <dbReference type="ARBA" id="ARBA00022737"/>
    </source>
</evidence>
<evidence type="ECO:0000259" key="4">
    <source>
        <dbReference type="PROSITE" id="PS50222"/>
    </source>
</evidence>
<dbReference type="Proteomes" id="UP001194696">
    <property type="component" value="Unassembled WGS sequence"/>
</dbReference>
<protein>
    <recommendedName>
        <fullName evidence="4">EF-hand domain-containing protein</fullName>
    </recommendedName>
</protein>
<proteinExistence type="predicted"/>
<dbReference type="InterPro" id="IPR050230">
    <property type="entry name" value="CALM/Myosin/TropC-like"/>
</dbReference>
<feature type="domain" description="EF-hand" evidence="4">
    <location>
        <begin position="210"/>
        <end position="244"/>
    </location>
</feature>
<feature type="compositionally biased region" description="Acidic residues" evidence="3">
    <location>
        <begin position="119"/>
        <end position="133"/>
    </location>
</feature>
<dbReference type="EMBL" id="JAAAIM010000235">
    <property type="protein sequence ID" value="KAG0291562.1"/>
    <property type="molecule type" value="Genomic_DNA"/>
</dbReference>
<keyword evidence="1" id="KW-0677">Repeat</keyword>
<dbReference type="Gene3D" id="1.10.238.10">
    <property type="entry name" value="EF-hand"/>
    <property type="match status" value="1"/>
</dbReference>
<feature type="domain" description="EF-hand" evidence="4">
    <location>
        <begin position="174"/>
        <end position="209"/>
    </location>
</feature>
<reference evidence="5 6" key="1">
    <citation type="journal article" date="2020" name="Fungal Divers.">
        <title>Resolving the Mortierellaceae phylogeny through synthesis of multi-gene phylogenetics and phylogenomics.</title>
        <authorList>
            <person name="Vandepol N."/>
            <person name="Liber J."/>
            <person name="Desiro A."/>
            <person name="Na H."/>
            <person name="Kennedy M."/>
            <person name="Barry K."/>
            <person name="Grigoriev I.V."/>
            <person name="Miller A.N."/>
            <person name="O'Donnell K."/>
            <person name="Stajich J.E."/>
            <person name="Bonito G."/>
        </authorList>
    </citation>
    <scope>NUCLEOTIDE SEQUENCE [LARGE SCALE GENOMIC DNA]</scope>
    <source>
        <strain evidence="5 6">AD045</strain>
    </source>
</reference>
<feature type="compositionally biased region" description="Basic residues" evidence="3">
    <location>
        <begin position="74"/>
        <end position="91"/>
    </location>
</feature>
<feature type="compositionally biased region" description="Acidic residues" evidence="3">
    <location>
        <begin position="140"/>
        <end position="153"/>
    </location>
</feature>
<name>A0ABQ7K606_9FUNG</name>
<feature type="compositionally biased region" description="Basic and acidic residues" evidence="3">
    <location>
        <begin position="106"/>
        <end position="118"/>
    </location>
</feature>
<evidence type="ECO:0000256" key="3">
    <source>
        <dbReference type="SAM" id="MobiDB-lite"/>
    </source>
</evidence>
<comment type="caution">
    <text evidence="5">The sequence shown here is derived from an EMBL/GenBank/DDBJ whole genome shotgun (WGS) entry which is preliminary data.</text>
</comment>
<dbReference type="PANTHER" id="PTHR23048">
    <property type="entry name" value="MYOSIN LIGHT CHAIN 1, 3"/>
    <property type="match status" value="1"/>
</dbReference>
<keyword evidence="2" id="KW-0106">Calcium</keyword>
<dbReference type="PANTHER" id="PTHR23048:SF59">
    <property type="entry name" value="EF-HAND SUPERFAMILY PROTEIN"/>
    <property type="match status" value="1"/>
</dbReference>
<dbReference type="CDD" id="cd00051">
    <property type="entry name" value="EFh"/>
    <property type="match status" value="1"/>
</dbReference>
<evidence type="ECO:0000313" key="6">
    <source>
        <dbReference type="Proteomes" id="UP001194696"/>
    </source>
</evidence>
<dbReference type="SMART" id="SM00054">
    <property type="entry name" value="EFh"/>
    <property type="match status" value="2"/>
</dbReference>
<dbReference type="InterPro" id="IPR002048">
    <property type="entry name" value="EF_hand_dom"/>
</dbReference>
<accession>A0ABQ7K606</accession>
<feature type="region of interest" description="Disordered" evidence="3">
    <location>
        <begin position="72"/>
        <end position="153"/>
    </location>
</feature>
<organism evidence="5 6">
    <name type="scientific">Linnemannia gamsii</name>
    <dbReference type="NCBI Taxonomy" id="64522"/>
    <lineage>
        <taxon>Eukaryota</taxon>
        <taxon>Fungi</taxon>
        <taxon>Fungi incertae sedis</taxon>
        <taxon>Mucoromycota</taxon>
        <taxon>Mortierellomycotina</taxon>
        <taxon>Mortierellomycetes</taxon>
        <taxon>Mortierellales</taxon>
        <taxon>Mortierellaceae</taxon>
        <taxon>Linnemannia</taxon>
    </lineage>
</organism>
<dbReference type="Pfam" id="PF13499">
    <property type="entry name" value="EF-hand_7"/>
    <property type="match status" value="1"/>
</dbReference>
<evidence type="ECO:0000313" key="5">
    <source>
        <dbReference type="EMBL" id="KAG0291562.1"/>
    </source>
</evidence>
<dbReference type="SUPFAM" id="SSF47473">
    <property type="entry name" value="EF-hand"/>
    <property type="match status" value="1"/>
</dbReference>
<keyword evidence="6" id="KW-1185">Reference proteome</keyword>
<sequence>MSKSRAGTTNKKTAEGVSDEYHKELLAVFQLHCAKETDTLSLHSLQLAMRTLGFDATLDDIFEIVNDTPSLSLHKGKGKKKNKVKSKRSKGKGIETSQTRKSSRASSERAGQKSKYVDSDEGEASGDDDDNDQDAYRDNNDDEENEYGDEGDEDDLWFTLQDFIALMKPSEEDHAQDEVSRVFQLFDTEGKGNIRLEDLRRVASELGIPMKEQELQEMIEEGDRDGDGGVTEQEFTRIMKKAGF</sequence>
<gene>
    <name evidence="5" type="ORF">BGZ96_005062</name>
</gene>